<dbReference type="EMBL" id="HBUF01225899">
    <property type="protein sequence ID" value="CAG6671344.1"/>
    <property type="molecule type" value="Transcribed_RNA"/>
</dbReference>
<protein>
    <submittedName>
        <fullName evidence="2">Uncharacterized protein</fullName>
    </submittedName>
</protein>
<accession>A0A8D8WUZ6</accession>
<organism evidence="2">
    <name type="scientific">Cacopsylla melanoneura</name>
    <dbReference type="NCBI Taxonomy" id="428564"/>
    <lineage>
        <taxon>Eukaryota</taxon>
        <taxon>Metazoa</taxon>
        <taxon>Ecdysozoa</taxon>
        <taxon>Arthropoda</taxon>
        <taxon>Hexapoda</taxon>
        <taxon>Insecta</taxon>
        <taxon>Pterygota</taxon>
        <taxon>Neoptera</taxon>
        <taxon>Paraneoptera</taxon>
        <taxon>Hemiptera</taxon>
        <taxon>Sternorrhyncha</taxon>
        <taxon>Psylloidea</taxon>
        <taxon>Psyllidae</taxon>
        <taxon>Psyllinae</taxon>
        <taxon>Cacopsylla</taxon>
    </lineage>
</organism>
<dbReference type="AlphaFoldDB" id="A0A8D8WUZ6"/>
<feature type="compositionally biased region" description="Basic residues" evidence="1">
    <location>
        <begin position="15"/>
        <end position="27"/>
    </location>
</feature>
<evidence type="ECO:0000313" key="2">
    <source>
        <dbReference type="EMBL" id="CAG6671344.1"/>
    </source>
</evidence>
<sequence length="140" mass="15619">MTNPHPIEVGGTTGSRKKARRANRRPNQKTGWGDFGVNESSEEESTRMNLRLETGWEDFGVNEDLEVKRIQMNLRPSIGCGRFGAFGIIKEMLKTNTIGSNPHPNTIGGVLRNKDGTEVDNRSIRDYADTGLFNMPLGRK</sequence>
<feature type="region of interest" description="Disordered" evidence="1">
    <location>
        <begin position="1"/>
        <end position="46"/>
    </location>
</feature>
<evidence type="ECO:0000256" key="1">
    <source>
        <dbReference type="SAM" id="MobiDB-lite"/>
    </source>
</evidence>
<reference evidence="2" key="1">
    <citation type="submission" date="2021-05" db="EMBL/GenBank/DDBJ databases">
        <authorList>
            <person name="Alioto T."/>
            <person name="Alioto T."/>
            <person name="Gomez Garrido J."/>
        </authorList>
    </citation>
    <scope>NUCLEOTIDE SEQUENCE</scope>
</reference>
<proteinExistence type="predicted"/>
<name>A0A8D8WUZ6_9HEMI</name>